<proteinExistence type="predicted"/>
<protein>
    <submittedName>
        <fullName evidence="1">Uncharacterized protein</fullName>
    </submittedName>
</protein>
<comment type="caution">
    <text evidence="1">The sequence shown here is derived from an EMBL/GenBank/DDBJ whole genome shotgun (WGS) entry which is preliminary data.</text>
</comment>
<feature type="non-terminal residue" evidence="1">
    <location>
        <position position="72"/>
    </location>
</feature>
<accession>A0A4Y2NES1</accession>
<keyword evidence="2" id="KW-1185">Reference proteome</keyword>
<evidence type="ECO:0000313" key="1">
    <source>
        <dbReference type="EMBL" id="GBN37918.1"/>
    </source>
</evidence>
<gene>
    <name evidence="1" type="ORF">AVEN_36420_1</name>
</gene>
<reference evidence="1 2" key="1">
    <citation type="journal article" date="2019" name="Sci. Rep.">
        <title>Orb-weaving spider Araneus ventricosus genome elucidates the spidroin gene catalogue.</title>
        <authorList>
            <person name="Kono N."/>
            <person name="Nakamura H."/>
            <person name="Ohtoshi R."/>
            <person name="Moran D.A.P."/>
            <person name="Shinohara A."/>
            <person name="Yoshida Y."/>
            <person name="Fujiwara M."/>
            <person name="Mori M."/>
            <person name="Tomita M."/>
            <person name="Arakawa K."/>
        </authorList>
    </citation>
    <scope>NUCLEOTIDE SEQUENCE [LARGE SCALE GENOMIC DNA]</scope>
</reference>
<dbReference type="AlphaFoldDB" id="A0A4Y2NES1"/>
<sequence>MTEQNSFHQELEAINIFARTFQSLAPLLDTHKKDLDSNLLSPTPLLPDIISPYGVVFQEKNKSGSYYTSLLK</sequence>
<dbReference type="EMBL" id="BGPR01127739">
    <property type="protein sequence ID" value="GBN37918.1"/>
    <property type="molecule type" value="Genomic_DNA"/>
</dbReference>
<evidence type="ECO:0000313" key="2">
    <source>
        <dbReference type="Proteomes" id="UP000499080"/>
    </source>
</evidence>
<organism evidence="1 2">
    <name type="scientific">Araneus ventricosus</name>
    <name type="common">Orbweaver spider</name>
    <name type="synonym">Epeira ventricosa</name>
    <dbReference type="NCBI Taxonomy" id="182803"/>
    <lineage>
        <taxon>Eukaryota</taxon>
        <taxon>Metazoa</taxon>
        <taxon>Ecdysozoa</taxon>
        <taxon>Arthropoda</taxon>
        <taxon>Chelicerata</taxon>
        <taxon>Arachnida</taxon>
        <taxon>Araneae</taxon>
        <taxon>Araneomorphae</taxon>
        <taxon>Entelegynae</taxon>
        <taxon>Araneoidea</taxon>
        <taxon>Araneidae</taxon>
        <taxon>Araneus</taxon>
    </lineage>
</organism>
<dbReference type="Proteomes" id="UP000499080">
    <property type="component" value="Unassembled WGS sequence"/>
</dbReference>
<name>A0A4Y2NES1_ARAVE</name>